<evidence type="ECO:0000256" key="1">
    <source>
        <dbReference type="PROSITE-ProRule" id="PRU00339"/>
    </source>
</evidence>
<dbReference type="SMART" id="SM00028">
    <property type="entry name" value="TPR"/>
    <property type="match status" value="3"/>
</dbReference>
<feature type="repeat" description="TPR" evidence="1">
    <location>
        <begin position="249"/>
        <end position="282"/>
    </location>
</feature>
<keyword evidence="1" id="KW-0802">TPR repeat</keyword>
<sequence>MRDLVRLYASGHVLGDRPEYYQDTALRRLADFYLHTAFAAERVLDPHRLSIAIGTPVSGDAPRSPADGAAALAWLAAEYACLLAVQQLATERGWHDVVLHMARLGFGVACARSGHPGAAVGHLRRAVSLARRIGDHRRLAVAHSVLTWPWGQLARLAHAERSRNLFHTLGDPVWEGRSANTVAWYASQLGRHDQARVAGEAALALSRRSDDPLGQADILDTLGTIAHRASQHTQALAIYRDLDNVDAEAEVLTNLGQTYTAVDAHRQARAAWQNALELYEAQHRTSDAEQVRKLLATEPTARGS</sequence>
<dbReference type="SUPFAM" id="SSF48452">
    <property type="entry name" value="TPR-like"/>
    <property type="match status" value="1"/>
</dbReference>
<protein>
    <submittedName>
        <fullName evidence="2">Uncharacterized protein</fullName>
    </submittedName>
</protein>
<dbReference type="InterPro" id="IPR011990">
    <property type="entry name" value="TPR-like_helical_dom_sf"/>
</dbReference>
<keyword evidence="3" id="KW-1185">Reference proteome</keyword>
<dbReference type="PANTHER" id="PTHR10098">
    <property type="entry name" value="RAPSYN-RELATED"/>
    <property type="match status" value="1"/>
</dbReference>
<dbReference type="Gene3D" id="1.25.40.10">
    <property type="entry name" value="Tetratricopeptide repeat domain"/>
    <property type="match status" value="1"/>
</dbReference>
<organism evidence="2 3">
    <name type="scientific">Actinocrispum wychmicini</name>
    <dbReference type="NCBI Taxonomy" id="1213861"/>
    <lineage>
        <taxon>Bacteria</taxon>
        <taxon>Bacillati</taxon>
        <taxon>Actinomycetota</taxon>
        <taxon>Actinomycetes</taxon>
        <taxon>Pseudonocardiales</taxon>
        <taxon>Pseudonocardiaceae</taxon>
        <taxon>Actinocrispum</taxon>
    </lineage>
</organism>
<comment type="caution">
    <text evidence="2">The sequence shown here is derived from an EMBL/GenBank/DDBJ whole genome shotgun (WGS) entry which is preliminary data.</text>
</comment>
<accession>A0A4V2S896</accession>
<dbReference type="AlphaFoldDB" id="A0A4V2S896"/>
<name>A0A4V2S896_9PSEU</name>
<gene>
    <name evidence="2" type="ORF">EV192_1021030</name>
</gene>
<dbReference type="PROSITE" id="PS50005">
    <property type="entry name" value="TPR"/>
    <property type="match status" value="1"/>
</dbReference>
<evidence type="ECO:0000313" key="3">
    <source>
        <dbReference type="Proteomes" id="UP000295680"/>
    </source>
</evidence>
<reference evidence="2 3" key="1">
    <citation type="submission" date="2019-03" db="EMBL/GenBank/DDBJ databases">
        <title>Genomic Encyclopedia of Type Strains, Phase IV (KMG-IV): sequencing the most valuable type-strain genomes for metagenomic binning, comparative biology and taxonomic classification.</title>
        <authorList>
            <person name="Goeker M."/>
        </authorList>
    </citation>
    <scope>NUCLEOTIDE SEQUENCE [LARGE SCALE GENOMIC DNA]</scope>
    <source>
        <strain evidence="2 3">DSM 45934</strain>
    </source>
</reference>
<proteinExistence type="predicted"/>
<dbReference type="InterPro" id="IPR019734">
    <property type="entry name" value="TPR_rpt"/>
</dbReference>
<dbReference type="PANTHER" id="PTHR10098:SF106">
    <property type="entry name" value="TETRATRICOPEPTIDE REPEAT PROTEIN 28-LIKE PROTEIN"/>
    <property type="match status" value="1"/>
</dbReference>
<dbReference type="Proteomes" id="UP000295680">
    <property type="component" value="Unassembled WGS sequence"/>
</dbReference>
<evidence type="ECO:0000313" key="2">
    <source>
        <dbReference type="EMBL" id="TCO62890.1"/>
    </source>
</evidence>
<dbReference type="EMBL" id="SLWS01000002">
    <property type="protein sequence ID" value="TCO62890.1"/>
    <property type="molecule type" value="Genomic_DNA"/>
</dbReference>